<dbReference type="InterPro" id="IPR036396">
    <property type="entry name" value="Cyt_P450_sf"/>
</dbReference>
<comment type="cofactor">
    <cofactor evidence="1 16">
        <name>heme</name>
        <dbReference type="ChEBI" id="CHEBI:30413"/>
    </cofactor>
</comment>
<keyword evidence="13 17" id="KW-0503">Monooxygenase</keyword>
<evidence type="ECO:0000256" key="12">
    <source>
        <dbReference type="ARBA" id="ARBA00023004"/>
    </source>
</evidence>
<feature type="binding site" description="axial binding residue" evidence="16">
    <location>
        <position position="436"/>
    </location>
    <ligand>
        <name>heme</name>
        <dbReference type="ChEBI" id="CHEBI:30413"/>
    </ligand>
    <ligandPart>
        <name>Fe</name>
        <dbReference type="ChEBI" id="CHEBI:18248"/>
    </ligandPart>
</feature>
<keyword evidence="8 16" id="KW-0479">Metal-binding</keyword>
<comment type="catalytic activity">
    <reaction evidence="15">
        <text>an organic molecule + reduced [NADPH--hemoprotein reductase] + O2 = an alcohol + oxidized [NADPH--hemoprotein reductase] + H2O + H(+)</text>
        <dbReference type="Rhea" id="RHEA:17149"/>
        <dbReference type="Rhea" id="RHEA-COMP:11964"/>
        <dbReference type="Rhea" id="RHEA-COMP:11965"/>
        <dbReference type="ChEBI" id="CHEBI:15377"/>
        <dbReference type="ChEBI" id="CHEBI:15378"/>
        <dbReference type="ChEBI" id="CHEBI:15379"/>
        <dbReference type="ChEBI" id="CHEBI:30879"/>
        <dbReference type="ChEBI" id="CHEBI:57618"/>
        <dbReference type="ChEBI" id="CHEBI:58210"/>
        <dbReference type="ChEBI" id="CHEBI:142491"/>
        <dbReference type="EC" id="1.14.14.1"/>
    </reaction>
</comment>
<keyword evidence="12 16" id="KW-0408">Iron</keyword>
<keyword evidence="11 17" id="KW-0560">Oxidoreductase</keyword>
<evidence type="ECO:0000256" key="14">
    <source>
        <dbReference type="ARBA" id="ARBA00023136"/>
    </source>
</evidence>
<reference evidence="20" key="1">
    <citation type="submission" date="2025-08" db="UniProtKB">
        <authorList>
            <consortium name="RefSeq"/>
        </authorList>
    </citation>
    <scope>IDENTIFICATION</scope>
</reference>
<evidence type="ECO:0000256" key="6">
    <source>
        <dbReference type="ARBA" id="ARBA00012109"/>
    </source>
</evidence>
<dbReference type="FunFam" id="1.10.630.10:FF:000182">
    <property type="entry name" value="Cytochrome P450 3A4"/>
    <property type="match status" value="1"/>
</dbReference>
<evidence type="ECO:0000256" key="8">
    <source>
        <dbReference type="ARBA" id="ARBA00022723"/>
    </source>
</evidence>
<dbReference type="GO" id="GO:0020037">
    <property type="term" value="F:heme binding"/>
    <property type="evidence" value="ECO:0007669"/>
    <property type="project" value="InterPro"/>
</dbReference>
<dbReference type="PRINTS" id="PR00385">
    <property type="entry name" value="P450"/>
</dbReference>
<dbReference type="Proteomes" id="UP000322000">
    <property type="component" value="Chromosome 4"/>
</dbReference>
<dbReference type="Gene3D" id="1.10.630.10">
    <property type="entry name" value="Cytochrome P450"/>
    <property type="match status" value="1"/>
</dbReference>
<dbReference type="CDD" id="cd11056">
    <property type="entry name" value="CYP6-like"/>
    <property type="match status" value="1"/>
</dbReference>
<evidence type="ECO:0000256" key="11">
    <source>
        <dbReference type="ARBA" id="ARBA00023002"/>
    </source>
</evidence>
<dbReference type="PRINTS" id="PR00463">
    <property type="entry name" value="EP450I"/>
</dbReference>
<dbReference type="InParanoid" id="A0A7E5VE00"/>
<organism evidence="19 20">
    <name type="scientific">Trichoplusia ni</name>
    <name type="common">Cabbage looper</name>
    <dbReference type="NCBI Taxonomy" id="7111"/>
    <lineage>
        <taxon>Eukaryota</taxon>
        <taxon>Metazoa</taxon>
        <taxon>Ecdysozoa</taxon>
        <taxon>Arthropoda</taxon>
        <taxon>Hexapoda</taxon>
        <taxon>Insecta</taxon>
        <taxon>Pterygota</taxon>
        <taxon>Neoptera</taxon>
        <taxon>Endopterygota</taxon>
        <taxon>Lepidoptera</taxon>
        <taxon>Glossata</taxon>
        <taxon>Ditrysia</taxon>
        <taxon>Noctuoidea</taxon>
        <taxon>Noctuidae</taxon>
        <taxon>Plusiinae</taxon>
        <taxon>Trichoplusia</taxon>
    </lineage>
</organism>
<name>A0A7E5VE00_TRINI</name>
<dbReference type="GO" id="GO:0005506">
    <property type="term" value="F:iron ion binding"/>
    <property type="evidence" value="ECO:0007669"/>
    <property type="project" value="InterPro"/>
</dbReference>
<evidence type="ECO:0000256" key="2">
    <source>
        <dbReference type="ARBA" id="ARBA00003690"/>
    </source>
</evidence>
<evidence type="ECO:0000256" key="5">
    <source>
        <dbReference type="ARBA" id="ARBA00010617"/>
    </source>
</evidence>
<dbReference type="KEGG" id="tnl:113492979"/>
<evidence type="ECO:0000256" key="15">
    <source>
        <dbReference type="ARBA" id="ARBA00047827"/>
    </source>
</evidence>
<dbReference type="PROSITE" id="PS00086">
    <property type="entry name" value="CYTOCHROME_P450"/>
    <property type="match status" value="1"/>
</dbReference>
<dbReference type="GO" id="GO:0016712">
    <property type="term" value="F:oxidoreductase activity, acting on paired donors, with incorporation or reduction of molecular oxygen, reduced flavin or flavoprotein as one donor, and incorporation of one atom of oxygen"/>
    <property type="evidence" value="ECO:0007669"/>
    <property type="project" value="UniProtKB-EC"/>
</dbReference>
<keyword evidence="7 16" id="KW-0349">Heme</keyword>
<dbReference type="GO" id="GO:0005789">
    <property type="term" value="C:endoplasmic reticulum membrane"/>
    <property type="evidence" value="ECO:0007669"/>
    <property type="project" value="UniProtKB-SubCell"/>
</dbReference>
<comment type="similarity">
    <text evidence="5 17">Belongs to the cytochrome P450 family.</text>
</comment>
<evidence type="ECO:0000256" key="3">
    <source>
        <dbReference type="ARBA" id="ARBA00004174"/>
    </source>
</evidence>
<dbReference type="Pfam" id="PF00067">
    <property type="entry name" value="p450"/>
    <property type="match status" value="1"/>
</dbReference>
<comment type="subcellular location">
    <subcellularLocation>
        <location evidence="4">Endoplasmic reticulum membrane</location>
        <topology evidence="4">Peripheral membrane protein</topology>
    </subcellularLocation>
    <subcellularLocation>
        <location evidence="3">Microsome membrane</location>
        <topology evidence="3">Peripheral membrane protein</topology>
    </subcellularLocation>
</comment>
<keyword evidence="14" id="KW-0472">Membrane</keyword>
<dbReference type="RefSeq" id="XP_026726534.1">
    <property type="nucleotide sequence ID" value="XM_026870733.1"/>
</dbReference>
<evidence type="ECO:0000313" key="19">
    <source>
        <dbReference type="Proteomes" id="UP000322000"/>
    </source>
</evidence>
<protein>
    <recommendedName>
        <fullName evidence="6">unspecific monooxygenase</fullName>
        <ecNumber evidence="6">1.14.14.1</ecNumber>
    </recommendedName>
</protein>
<dbReference type="AlphaFoldDB" id="A0A7E5VE00"/>
<dbReference type="PANTHER" id="PTHR24292">
    <property type="entry name" value="CYTOCHROME P450"/>
    <property type="match status" value="1"/>
</dbReference>
<keyword evidence="10" id="KW-0492">Microsome</keyword>
<dbReference type="InterPro" id="IPR017972">
    <property type="entry name" value="Cyt_P450_CS"/>
</dbReference>
<dbReference type="OrthoDB" id="1470350at2759"/>
<evidence type="ECO:0000313" key="20">
    <source>
        <dbReference type="RefSeq" id="XP_026726534.1"/>
    </source>
</evidence>
<feature type="signal peptide" evidence="18">
    <location>
        <begin position="1"/>
        <end position="15"/>
    </location>
</feature>
<dbReference type="InterPro" id="IPR001128">
    <property type="entry name" value="Cyt_P450"/>
</dbReference>
<comment type="function">
    <text evidence="2">May be involved in the metabolism of insect hormones and in the breakdown of synthetic insecticides.</text>
</comment>
<evidence type="ECO:0000256" key="4">
    <source>
        <dbReference type="ARBA" id="ARBA00004406"/>
    </source>
</evidence>
<accession>A0A7E5VE00</accession>
<dbReference type="SUPFAM" id="SSF48264">
    <property type="entry name" value="Cytochrome P450"/>
    <property type="match status" value="1"/>
</dbReference>
<gene>
    <name evidence="20" type="primary">LOC113492979</name>
</gene>
<keyword evidence="9" id="KW-0256">Endoplasmic reticulum</keyword>
<dbReference type="InterPro" id="IPR050476">
    <property type="entry name" value="Insect_CytP450_Detox"/>
</dbReference>
<feature type="chain" id="PRO_5028808026" description="unspecific monooxygenase" evidence="18">
    <location>
        <begin position="16"/>
        <end position="490"/>
    </location>
</feature>
<evidence type="ECO:0000256" key="9">
    <source>
        <dbReference type="ARBA" id="ARBA00022824"/>
    </source>
</evidence>
<dbReference type="InterPro" id="IPR002401">
    <property type="entry name" value="Cyt_P450_E_grp-I"/>
</dbReference>
<dbReference type="EC" id="1.14.14.1" evidence="6"/>
<evidence type="ECO:0000256" key="16">
    <source>
        <dbReference type="PIRSR" id="PIRSR602401-1"/>
    </source>
</evidence>
<evidence type="ECO:0000256" key="13">
    <source>
        <dbReference type="ARBA" id="ARBA00023033"/>
    </source>
</evidence>
<keyword evidence="18" id="KW-0732">Signal</keyword>
<evidence type="ECO:0000256" key="7">
    <source>
        <dbReference type="ARBA" id="ARBA00022617"/>
    </source>
</evidence>
<dbReference type="GeneID" id="113492979"/>
<dbReference type="PANTHER" id="PTHR24292:SF84">
    <property type="entry name" value="CYTOCHROME P450 28A5-RELATED"/>
    <property type="match status" value="1"/>
</dbReference>
<evidence type="ECO:0000256" key="10">
    <source>
        <dbReference type="ARBA" id="ARBA00022848"/>
    </source>
</evidence>
<evidence type="ECO:0000256" key="1">
    <source>
        <dbReference type="ARBA" id="ARBA00001971"/>
    </source>
</evidence>
<keyword evidence="19" id="KW-1185">Reference proteome</keyword>
<proteinExistence type="inferred from homology"/>
<evidence type="ECO:0000256" key="17">
    <source>
        <dbReference type="RuleBase" id="RU000461"/>
    </source>
</evidence>
<evidence type="ECO:0000256" key="18">
    <source>
        <dbReference type="SAM" id="SignalP"/>
    </source>
</evidence>
<sequence length="490" mass="56148">MLLIILITILSSVLLYSILKPNNYWKKRNVLQVGDIMFKFMIDKVSLPEICKKVCDEHKADVIGTSTGTTKALLLTNPQDIQAVLTGDFQKFHSRGFLINQNDLLSDNLLFMNDIQKWKMIRQKLTPVFTSARLKNMFYIMDRCARDFVDLVDDNPLLKRKPYTLIYTYTTAAIGASVFGIDTQAKSTMDSPYVDMIWKALSPSLKGSLTLLTANLSPTLYKFLKLKFLGDHEEFFINVMKNVFESRKNDTEKRHDFIEICLELKKQGLLKDSTSGYELEPSDELLAAQAFFFFIAGADTSGNVMHFALVELASKPKMLARLHKEIDEVFEANKTDELAYEDLDKMQYLDMVVNESMRKYPPIGIIQRVCTRDSVLPSGVSVEKDVLCMVPVLAVHRDEKNFPNPEEFDPERFAAENVSDIKKYTYLPFGEGSRHCLGARFARVQVKAGLARLLRRFTLTEQELKPVVFEKSTFGIRSADIFYDLKRRDF</sequence>